<feature type="transmembrane region" description="Helical" evidence="1">
    <location>
        <begin position="323"/>
        <end position="342"/>
    </location>
</feature>
<dbReference type="Proteomes" id="UP000762271">
    <property type="component" value="Unassembled WGS sequence"/>
</dbReference>
<evidence type="ECO:0000313" key="3">
    <source>
        <dbReference type="Proteomes" id="UP000762271"/>
    </source>
</evidence>
<protein>
    <submittedName>
        <fullName evidence="2">Oligosaccharide repeat unit polymerase</fullName>
    </submittedName>
</protein>
<evidence type="ECO:0000256" key="1">
    <source>
        <dbReference type="SAM" id="Phobius"/>
    </source>
</evidence>
<feature type="transmembrane region" description="Helical" evidence="1">
    <location>
        <begin position="106"/>
        <end position="128"/>
    </location>
</feature>
<feature type="transmembrane region" description="Helical" evidence="1">
    <location>
        <begin position="380"/>
        <end position="398"/>
    </location>
</feature>
<gene>
    <name evidence="2" type="ORF">G6693_07925</name>
</gene>
<evidence type="ECO:0000313" key="2">
    <source>
        <dbReference type="EMBL" id="MBT8591850.1"/>
    </source>
</evidence>
<dbReference type="NCBIfam" id="TIGR04370">
    <property type="entry name" value="glyco_rpt_poly"/>
    <property type="match status" value="1"/>
</dbReference>
<keyword evidence="1" id="KW-0812">Transmembrane</keyword>
<sequence>MIDFSFLLIIIQSAVFITLVPGLFAKVYFTFSLFFFGVIPYLEFINEITYWGFPKITDSSYLITNSCLIIANLVFTIFYSTPSLFRRHINTLKDFKENKNSEKISFFRIFILSSASCFIFIYFNNFQVQNLFFRSGLSTNFELSQTESLVLDSIRLVPFACFMIYFSHINKFSFRVFILLFLVLVCTFPTSIPRFQAAAIYLTILTIFSPRIIYGINIPLLIIFSLLSIFPFLDQFRIYDLGLVGDPINLNFIFSGHFDSYQSLANVIQHNSITYGYQLLGPLLFFIPRYLWVDKPIGSGHFMAKSFNLDFTNISSNIYAEGYINFGFYGIFIFAALLGYLFGRASRQLNNHRLSSLNKFTLYYVAFYSFYILRGDLMSSIAYLAGFLTILFFLKVSLVNP</sequence>
<feature type="transmembrane region" description="Helical" evidence="1">
    <location>
        <begin position="275"/>
        <end position="293"/>
    </location>
</feature>
<dbReference type="AlphaFoldDB" id="A0AAE2YLQ0"/>
<keyword evidence="1" id="KW-1133">Transmembrane helix</keyword>
<feature type="transmembrane region" description="Helical" evidence="1">
    <location>
        <begin position="174"/>
        <end position="192"/>
    </location>
</feature>
<feature type="transmembrane region" description="Helical" evidence="1">
    <location>
        <begin position="31"/>
        <end position="53"/>
    </location>
</feature>
<feature type="transmembrane region" description="Helical" evidence="1">
    <location>
        <begin position="148"/>
        <end position="167"/>
    </location>
</feature>
<proteinExistence type="predicted"/>
<organism evidence="2 3">
    <name type="scientific">Polynucleobacter paneuropaeus</name>
    <dbReference type="NCBI Taxonomy" id="2527775"/>
    <lineage>
        <taxon>Bacteria</taxon>
        <taxon>Pseudomonadati</taxon>
        <taxon>Pseudomonadota</taxon>
        <taxon>Betaproteobacteria</taxon>
        <taxon>Burkholderiales</taxon>
        <taxon>Burkholderiaceae</taxon>
        <taxon>Polynucleobacter</taxon>
    </lineage>
</organism>
<feature type="transmembrane region" description="Helical" evidence="1">
    <location>
        <begin position="354"/>
        <end position="374"/>
    </location>
</feature>
<comment type="caution">
    <text evidence="2">The sequence shown here is derived from an EMBL/GenBank/DDBJ whole genome shotgun (WGS) entry which is preliminary data.</text>
</comment>
<name>A0AAE2YLQ0_9BURK</name>
<dbReference type="EMBL" id="JAANGI010000001">
    <property type="protein sequence ID" value="MBT8591850.1"/>
    <property type="molecule type" value="Genomic_DNA"/>
</dbReference>
<accession>A0AAE2YLQ0</accession>
<feature type="transmembrane region" description="Helical" evidence="1">
    <location>
        <begin position="6"/>
        <end position="24"/>
    </location>
</feature>
<feature type="transmembrane region" description="Helical" evidence="1">
    <location>
        <begin position="212"/>
        <end position="233"/>
    </location>
</feature>
<keyword evidence="1" id="KW-0472">Membrane</keyword>
<reference evidence="2" key="1">
    <citation type="journal article" date="2021" name="Genome Biol. Evol.">
        <title>Continental-Scale Gene Flow Prevents Allopatric Divergence of Pelagic Freshwater Bacteria.</title>
        <authorList>
            <person name="Hoetzinger M."/>
            <person name="Pitt A."/>
            <person name="Huemer A."/>
            <person name="Hahn M.W."/>
        </authorList>
    </citation>
    <scope>NUCLEOTIDE SEQUENCE</scope>
    <source>
        <strain evidence="2">AP-YLGG-20-G6</strain>
    </source>
</reference>
<feature type="transmembrane region" description="Helical" evidence="1">
    <location>
        <begin position="59"/>
        <end position="85"/>
    </location>
</feature>